<proteinExistence type="predicted"/>
<reference evidence="2" key="1">
    <citation type="submission" date="2013-03" db="EMBL/GenBank/DDBJ databases">
        <title>The Genome Sequence of Anopheles minimus MINIMUS1.</title>
        <authorList>
            <consortium name="The Broad Institute Genomics Platform"/>
            <person name="Neafsey D.E."/>
            <person name="Walton C."/>
            <person name="Walker B."/>
            <person name="Young S.K."/>
            <person name="Zeng Q."/>
            <person name="Gargeya S."/>
            <person name="Fitzgerald M."/>
            <person name="Haas B."/>
            <person name="Abouelleil A."/>
            <person name="Allen A.W."/>
            <person name="Alvarado L."/>
            <person name="Arachchi H.M."/>
            <person name="Berlin A.M."/>
            <person name="Chapman S.B."/>
            <person name="Gainer-Dewar J."/>
            <person name="Goldberg J."/>
            <person name="Griggs A."/>
            <person name="Gujja S."/>
            <person name="Hansen M."/>
            <person name="Howarth C."/>
            <person name="Imamovic A."/>
            <person name="Ireland A."/>
            <person name="Larimer J."/>
            <person name="McCowan C."/>
            <person name="Murphy C."/>
            <person name="Pearson M."/>
            <person name="Poon T.W."/>
            <person name="Priest M."/>
            <person name="Roberts A."/>
            <person name="Saif S."/>
            <person name="Shea T."/>
            <person name="Sisk P."/>
            <person name="Sykes S."/>
            <person name="Wortman J."/>
            <person name="Nusbaum C."/>
            <person name="Birren B."/>
        </authorList>
    </citation>
    <scope>NUCLEOTIDE SEQUENCE [LARGE SCALE GENOMIC DNA]</scope>
    <source>
        <strain evidence="2">MINIMUS1</strain>
    </source>
</reference>
<name>A0A182WND5_9DIPT</name>
<dbReference type="EnsemblMetazoa" id="AMIN014226-RA">
    <property type="protein sequence ID" value="AMIN014226-PA"/>
    <property type="gene ID" value="AMIN014226"/>
</dbReference>
<sequence>MVMIVVHMDRGGVTTALDQRIGQELVTPPVLDALLVSKTKNPVRFLGSFWSPTEISTPEKRG</sequence>
<dbReference type="AlphaFoldDB" id="A0A182WND5"/>
<evidence type="ECO:0000313" key="2">
    <source>
        <dbReference type="Proteomes" id="UP000075920"/>
    </source>
</evidence>
<organism evidence="1 2">
    <name type="scientific">Anopheles minimus</name>
    <dbReference type="NCBI Taxonomy" id="112268"/>
    <lineage>
        <taxon>Eukaryota</taxon>
        <taxon>Metazoa</taxon>
        <taxon>Ecdysozoa</taxon>
        <taxon>Arthropoda</taxon>
        <taxon>Hexapoda</taxon>
        <taxon>Insecta</taxon>
        <taxon>Pterygota</taxon>
        <taxon>Neoptera</taxon>
        <taxon>Endopterygota</taxon>
        <taxon>Diptera</taxon>
        <taxon>Nematocera</taxon>
        <taxon>Culicoidea</taxon>
        <taxon>Culicidae</taxon>
        <taxon>Anophelinae</taxon>
        <taxon>Anopheles</taxon>
    </lineage>
</organism>
<accession>A0A182WND5</accession>
<protein>
    <submittedName>
        <fullName evidence="1">Uncharacterized protein</fullName>
    </submittedName>
</protein>
<keyword evidence="2" id="KW-1185">Reference proteome</keyword>
<dbReference type="VEuPathDB" id="VectorBase:AMIN014226"/>
<dbReference type="Proteomes" id="UP000075920">
    <property type="component" value="Unassembled WGS sequence"/>
</dbReference>
<reference evidence="1" key="2">
    <citation type="submission" date="2020-05" db="UniProtKB">
        <authorList>
            <consortium name="EnsemblMetazoa"/>
        </authorList>
    </citation>
    <scope>IDENTIFICATION</scope>
    <source>
        <strain evidence="1">MINIMUS1</strain>
    </source>
</reference>
<evidence type="ECO:0000313" key="1">
    <source>
        <dbReference type="EnsemblMetazoa" id="AMIN014226-PA"/>
    </source>
</evidence>